<feature type="transmembrane region" description="Helical" evidence="1">
    <location>
        <begin position="360"/>
        <end position="380"/>
    </location>
</feature>
<keyword evidence="1" id="KW-1133">Transmembrane helix</keyword>
<feature type="transmembrane region" description="Helical" evidence="1">
    <location>
        <begin position="431"/>
        <end position="452"/>
    </location>
</feature>
<dbReference type="SUPFAM" id="SSF82866">
    <property type="entry name" value="Multidrug efflux transporter AcrB transmembrane domain"/>
    <property type="match status" value="2"/>
</dbReference>
<dbReference type="Pfam" id="PF00873">
    <property type="entry name" value="ACR_tran"/>
    <property type="match status" value="1"/>
</dbReference>
<dbReference type="Gene3D" id="3.30.70.1440">
    <property type="entry name" value="Multidrug efflux transporter AcrB pore domain"/>
    <property type="match status" value="1"/>
</dbReference>
<feature type="transmembrane region" description="Helical" evidence="1">
    <location>
        <begin position="957"/>
        <end position="977"/>
    </location>
</feature>
<dbReference type="EMBL" id="DTMM01000226">
    <property type="protein sequence ID" value="HFT94331.1"/>
    <property type="molecule type" value="Genomic_DNA"/>
</dbReference>
<dbReference type="InterPro" id="IPR027463">
    <property type="entry name" value="AcrB_DN_DC_subdom"/>
</dbReference>
<dbReference type="SUPFAM" id="SSF82714">
    <property type="entry name" value="Multidrug efflux transporter AcrB TolC docking domain, DN and DC subdomains"/>
    <property type="match status" value="1"/>
</dbReference>
<gene>
    <name evidence="2" type="ORF">ENX03_10510</name>
</gene>
<organism evidence="2">
    <name type="scientific">Leptospirillum ferriphilum</name>
    <dbReference type="NCBI Taxonomy" id="178606"/>
    <lineage>
        <taxon>Bacteria</taxon>
        <taxon>Pseudomonadati</taxon>
        <taxon>Nitrospirota</taxon>
        <taxon>Nitrospiria</taxon>
        <taxon>Nitrospirales</taxon>
        <taxon>Nitrospiraceae</taxon>
        <taxon>Leptospirillum</taxon>
    </lineage>
</organism>
<feature type="transmembrane region" description="Helical" evidence="1">
    <location>
        <begin position="539"/>
        <end position="556"/>
    </location>
</feature>
<dbReference type="SUPFAM" id="SSF82693">
    <property type="entry name" value="Multidrug efflux transporter AcrB pore domain, PN1, PN2, PC1 and PC2 subdomains"/>
    <property type="match status" value="2"/>
</dbReference>
<dbReference type="Gene3D" id="1.20.1640.10">
    <property type="entry name" value="Multidrug efflux transporter AcrB transmembrane domain"/>
    <property type="match status" value="2"/>
</dbReference>
<dbReference type="AlphaFoldDB" id="A0A7C3QV08"/>
<feature type="transmembrane region" description="Helical" evidence="1">
    <location>
        <begin position="1029"/>
        <end position="1055"/>
    </location>
</feature>
<proteinExistence type="predicted"/>
<feature type="transmembrane region" description="Helical" evidence="1">
    <location>
        <begin position="334"/>
        <end position="353"/>
    </location>
</feature>
<feature type="transmembrane region" description="Helical" evidence="1">
    <location>
        <begin position="926"/>
        <end position="945"/>
    </location>
</feature>
<feature type="transmembrane region" description="Helical" evidence="1">
    <location>
        <begin position="998"/>
        <end position="1017"/>
    </location>
</feature>
<evidence type="ECO:0000313" key="2">
    <source>
        <dbReference type="EMBL" id="HFT94331.1"/>
    </source>
</evidence>
<evidence type="ECO:0000256" key="1">
    <source>
        <dbReference type="SAM" id="Phobius"/>
    </source>
</evidence>
<name>A0A7C3QV08_9BACT</name>
<dbReference type="Gene3D" id="3.30.70.1320">
    <property type="entry name" value="Multidrug efflux transporter AcrB pore domain like"/>
    <property type="match status" value="1"/>
</dbReference>
<keyword evidence="1" id="KW-0472">Membrane</keyword>
<dbReference type="GO" id="GO:0042910">
    <property type="term" value="F:xenobiotic transmembrane transporter activity"/>
    <property type="evidence" value="ECO:0007669"/>
    <property type="project" value="TreeGrafter"/>
</dbReference>
<sequence length="1082" mass="117643">MFLVRIAIKRPYTIFVMAAIILIMGVISFNRMILDIFPSIDIPVVNVVWNYPGLSAMDMEERIVLIAERAYSTTVNGISRIESESINGTGLIKVYFHQNQSIGAAIAQISAVSETLLRIAPPGTQPPNIIQYNASNVPVVQMEIQGHQYSEQQLYDYGLNFVRVGLFTVPGLSTPAPFGGKIRQVMVDIYPDKLAGYGLSPNDIVGTLIHSNVIVPGGTAKIGALEMNVQINGSPSTLEGLGRLPVKAVNGTVVRLRDVARVHDGYAVQENLVRVNGHRSTYLAIYRHAGASTLKVVEAVRHAIPRIESVLPPGIHLKLFFDQSIFVKRALADVLQEGAIGTILVGLMIFLFLGDFRSTLIILLSIPLSILSAIFFLKYFHQSLNIMTLGGLALAIGMLVDDATVAIENIERNRFLTPDPLLAVWDGANQVALPAFVGTSAILIVFFPVILLKGVSQFLFTPLALSVVFSMLASYFLSRTLVVTLSMLLHQNRPTAGNHTLPGGAEVGNPEVNTRFQRLFDRLKNRYTSVLQGALKKPGLVLTGSFSIFAVAGFLLTQTGVDFFPPVDAGLIALHMRTPDGSRIEVTDAYAQNVYETIKKIIPPAELKSVDVNIGLPVYYNLAFYQTDSIGPMDADFLISLNSPHRSVFWYQKKLREVLHAEYPDIGFWYKPADIISQVLDFGLSAPIDIQVQGRNLEASYRLAQEIRKRVQTIPGAVDVSIPQVMHYPTLFVRTHRADALKVGLTQNDVASNLLVATASSTLINPNYWVNPKNTVNYIVAVQAPTETIASLSDLQRLPITTSNPPPPAPLLAALGTQLPTPNTQYLSNIASIQGGTLPGSISHYTIQRTIDVLVNVQDRDLGSLTSAIKQTVRSLALPPGTRIMFRGQSQAMVESFRSFGIGLLLAIVLVYLLLVMNFQSFLDPFIILVSIPAGLSGVAFGLILTHTTLNVESAMGAIMVVGVATANSILLVTFANEERGRGASAMEAAIAAGSIRLRPILMTATAMILGMLPMAFGTGSGGEQNAPLGRAVIGGLMVGTLSTLFLVPTFYILFRKQVPNRFRFDEAFNRSIGTESEEKKS</sequence>
<reference evidence="2" key="1">
    <citation type="journal article" date="2020" name="mSystems">
        <title>Genome- and Community-Level Interaction Insights into Carbon Utilization and Element Cycling Functions of Hydrothermarchaeota in Hydrothermal Sediment.</title>
        <authorList>
            <person name="Zhou Z."/>
            <person name="Liu Y."/>
            <person name="Xu W."/>
            <person name="Pan J."/>
            <person name="Luo Z.H."/>
            <person name="Li M."/>
        </authorList>
    </citation>
    <scope>NUCLEOTIDE SEQUENCE [LARGE SCALE GENOMIC DNA]</scope>
    <source>
        <strain evidence="2">SpSt-902</strain>
    </source>
</reference>
<comment type="caution">
    <text evidence="2">The sequence shown here is derived from an EMBL/GenBank/DDBJ whole genome shotgun (WGS) entry which is preliminary data.</text>
</comment>
<dbReference type="Gene3D" id="3.30.2090.10">
    <property type="entry name" value="Multidrug efflux transporter AcrB TolC docking domain, DN and DC subdomains"/>
    <property type="match status" value="2"/>
</dbReference>
<dbReference type="PANTHER" id="PTHR32063:SF8">
    <property type="entry name" value="CATION EFFLUX PROTEIN"/>
    <property type="match status" value="1"/>
</dbReference>
<feature type="transmembrane region" description="Helical" evidence="1">
    <location>
        <begin position="386"/>
        <end position="410"/>
    </location>
</feature>
<keyword evidence="1" id="KW-0812">Transmembrane</keyword>
<dbReference type="GO" id="GO:0005886">
    <property type="term" value="C:plasma membrane"/>
    <property type="evidence" value="ECO:0007669"/>
    <property type="project" value="TreeGrafter"/>
</dbReference>
<feature type="transmembrane region" description="Helical" evidence="1">
    <location>
        <begin position="12"/>
        <end position="34"/>
    </location>
</feature>
<dbReference type="InterPro" id="IPR001036">
    <property type="entry name" value="Acrflvin-R"/>
</dbReference>
<dbReference type="PRINTS" id="PR00702">
    <property type="entry name" value="ACRIFLAVINRP"/>
</dbReference>
<feature type="transmembrane region" description="Helical" evidence="1">
    <location>
        <begin position="900"/>
        <end position="919"/>
    </location>
</feature>
<dbReference type="Gene3D" id="3.30.70.1430">
    <property type="entry name" value="Multidrug efflux transporter AcrB pore domain"/>
    <property type="match status" value="2"/>
</dbReference>
<accession>A0A7C3QV08</accession>
<dbReference type="PANTHER" id="PTHR32063">
    <property type="match status" value="1"/>
</dbReference>
<protein>
    <submittedName>
        <fullName evidence="2">Efflux RND transporter permease subunit</fullName>
    </submittedName>
</protein>